<keyword evidence="8" id="KW-0067">ATP-binding</keyword>
<dbReference type="InterPro" id="IPR035907">
    <property type="entry name" value="Hppk_sf"/>
</dbReference>
<evidence type="ECO:0000313" key="15">
    <source>
        <dbReference type="Proteomes" id="UP001500518"/>
    </source>
</evidence>
<evidence type="ECO:0000256" key="12">
    <source>
        <dbReference type="ARBA" id="ARBA00033413"/>
    </source>
</evidence>
<organism evidence="14 15">
    <name type="scientific">Erythrobacter westpacificensis</name>
    <dbReference type="NCBI Taxonomy" id="1055231"/>
    <lineage>
        <taxon>Bacteria</taxon>
        <taxon>Pseudomonadati</taxon>
        <taxon>Pseudomonadota</taxon>
        <taxon>Alphaproteobacteria</taxon>
        <taxon>Sphingomonadales</taxon>
        <taxon>Erythrobacteraceae</taxon>
        <taxon>Erythrobacter/Porphyrobacter group</taxon>
        <taxon>Erythrobacter</taxon>
    </lineage>
</organism>
<evidence type="ECO:0000256" key="2">
    <source>
        <dbReference type="ARBA" id="ARBA00005810"/>
    </source>
</evidence>
<gene>
    <name evidence="14" type="primary">folK</name>
    <name evidence="14" type="ORF">GCM10023208_04110</name>
</gene>
<dbReference type="EC" id="2.7.6.3" evidence="3"/>
<proteinExistence type="inferred from homology"/>
<evidence type="ECO:0000256" key="11">
    <source>
        <dbReference type="ARBA" id="ARBA00029766"/>
    </source>
</evidence>
<dbReference type="NCBIfam" id="TIGR01498">
    <property type="entry name" value="folK"/>
    <property type="match status" value="1"/>
</dbReference>
<comment type="function">
    <text evidence="10">Catalyzes the transfer of pyrophosphate from adenosine triphosphate (ATP) to 6-hydroxymethyl-7,8-dihydropterin, an enzymatic step in folate biosynthesis pathway.</text>
</comment>
<feature type="domain" description="7,8-dihydro-6-hydroxymethylpterin-pyrophosphokinase" evidence="13">
    <location>
        <begin position="8"/>
        <end position="139"/>
    </location>
</feature>
<keyword evidence="15" id="KW-1185">Reference proteome</keyword>
<dbReference type="Proteomes" id="UP001500518">
    <property type="component" value="Unassembled WGS sequence"/>
</dbReference>
<sequence length="165" mass="18189">MSQHRYLIALGSNQRHPHFGMPREVLRVAAEILDETLGTVVGLSPIVETAPVGPSLRRYANAALMLDSHLPPAGLLACLQAAEAAFGRRRLGQRWRSRVLDLDIALWSGGTFQASNLAIPHPLFRERDFVLGPAARIAPDWRDPETGLSLRQLHARLTRNGPAPR</sequence>
<accession>A0ABP9K191</accession>
<evidence type="ECO:0000256" key="8">
    <source>
        <dbReference type="ARBA" id="ARBA00022840"/>
    </source>
</evidence>
<comment type="similarity">
    <text evidence="2">Belongs to the HPPK family.</text>
</comment>
<evidence type="ECO:0000256" key="3">
    <source>
        <dbReference type="ARBA" id="ARBA00013253"/>
    </source>
</evidence>
<dbReference type="InterPro" id="IPR000550">
    <property type="entry name" value="Hppk"/>
</dbReference>
<keyword evidence="6" id="KW-0547">Nucleotide-binding</keyword>
<evidence type="ECO:0000313" key="14">
    <source>
        <dbReference type="EMBL" id="GAA5047571.1"/>
    </source>
</evidence>
<keyword evidence="9" id="KW-0289">Folate biosynthesis</keyword>
<reference evidence="15" key="1">
    <citation type="journal article" date="2019" name="Int. J. Syst. Evol. Microbiol.">
        <title>The Global Catalogue of Microorganisms (GCM) 10K type strain sequencing project: providing services to taxonomists for standard genome sequencing and annotation.</title>
        <authorList>
            <consortium name="The Broad Institute Genomics Platform"/>
            <consortium name="The Broad Institute Genome Sequencing Center for Infectious Disease"/>
            <person name="Wu L."/>
            <person name="Ma J."/>
        </authorList>
    </citation>
    <scope>NUCLEOTIDE SEQUENCE [LARGE SCALE GENOMIC DNA]</scope>
    <source>
        <strain evidence="15">JCM 18014</strain>
    </source>
</reference>
<comment type="pathway">
    <text evidence="1">Cofactor biosynthesis; tetrahydrofolate biosynthesis; 2-amino-4-hydroxy-6-hydroxymethyl-7,8-dihydropteridine diphosphate from 7,8-dihydroneopterin triphosphate: step 4/4.</text>
</comment>
<evidence type="ECO:0000256" key="1">
    <source>
        <dbReference type="ARBA" id="ARBA00005051"/>
    </source>
</evidence>
<dbReference type="Gene3D" id="3.30.70.560">
    <property type="entry name" value="7,8-Dihydro-6-hydroxymethylpterin-pyrophosphokinase HPPK"/>
    <property type="match status" value="1"/>
</dbReference>
<evidence type="ECO:0000256" key="5">
    <source>
        <dbReference type="ARBA" id="ARBA00022679"/>
    </source>
</evidence>
<evidence type="ECO:0000256" key="10">
    <source>
        <dbReference type="ARBA" id="ARBA00029409"/>
    </source>
</evidence>
<dbReference type="SUPFAM" id="SSF55083">
    <property type="entry name" value="6-hydroxymethyl-7,8-dihydropterin pyrophosphokinase, HPPK"/>
    <property type="match status" value="1"/>
</dbReference>
<protein>
    <recommendedName>
        <fullName evidence="4">2-amino-4-hydroxy-6-hydroxymethyldihydropteridine pyrophosphokinase</fullName>
        <ecNumber evidence="3">2.7.6.3</ecNumber>
    </recommendedName>
    <alternativeName>
        <fullName evidence="11">6-hydroxymethyl-7,8-dihydropterin pyrophosphokinase</fullName>
    </alternativeName>
    <alternativeName>
        <fullName evidence="12">7,8-dihydro-6-hydroxymethylpterin-pyrophosphokinase</fullName>
    </alternativeName>
</protein>
<keyword evidence="5" id="KW-0808">Transferase</keyword>
<comment type="caution">
    <text evidence="14">The sequence shown here is derived from an EMBL/GenBank/DDBJ whole genome shotgun (WGS) entry which is preliminary data.</text>
</comment>
<evidence type="ECO:0000256" key="4">
    <source>
        <dbReference type="ARBA" id="ARBA00016218"/>
    </source>
</evidence>
<keyword evidence="7" id="KW-0418">Kinase</keyword>
<dbReference type="PANTHER" id="PTHR43071:SF1">
    <property type="entry name" value="2-AMINO-4-HYDROXY-6-HYDROXYMETHYLDIHYDROPTERIDINE PYROPHOSPHOKINASE"/>
    <property type="match status" value="1"/>
</dbReference>
<dbReference type="Pfam" id="PF01288">
    <property type="entry name" value="HPPK"/>
    <property type="match status" value="1"/>
</dbReference>
<dbReference type="CDD" id="cd00483">
    <property type="entry name" value="HPPK"/>
    <property type="match status" value="1"/>
</dbReference>
<evidence type="ECO:0000259" key="13">
    <source>
        <dbReference type="Pfam" id="PF01288"/>
    </source>
</evidence>
<evidence type="ECO:0000256" key="6">
    <source>
        <dbReference type="ARBA" id="ARBA00022741"/>
    </source>
</evidence>
<name>A0ABP9K191_9SPHN</name>
<dbReference type="PANTHER" id="PTHR43071">
    <property type="entry name" value="2-AMINO-4-HYDROXY-6-HYDROXYMETHYLDIHYDROPTERIDINE PYROPHOSPHOKINASE"/>
    <property type="match status" value="1"/>
</dbReference>
<evidence type="ECO:0000256" key="7">
    <source>
        <dbReference type="ARBA" id="ARBA00022777"/>
    </source>
</evidence>
<dbReference type="EMBL" id="BAABHV010000001">
    <property type="protein sequence ID" value="GAA5047571.1"/>
    <property type="molecule type" value="Genomic_DNA"/>
</dbReference>
<dbReference type="RefSeq" id="WP_346031469.1">
    <property type="nucleotide sequence ID" value="NZ_BAABHV010000001.1"/>
</dbReference>
<evidence type="ECO:0000256" key="9">
    <source>
        <dbReference type="ARBA" id="ARBA00022909"/>
    </source>
</evidence>